<dbReference type="Proteomes" id="UP000553963">
    <property type="component" value="Unassembled WGS sequence"/>
</dbReference>
<proteinExistence type="predicted"/>
<dbReference type="Gene3D" id="1.20.120.160">
    <property type="entry name" value="HPT domain"/>
    <property type="match status" value="1"/>
</dbReference>
<dbReference type="EMBL" id="JACIDS010000005">
    <property type="protein sequence ID" value="MBB3932832.1"/>
    <property type="molecule type" value="Genomic_DNA"/>
</dbReference>
<dbReference type="AlphaFoldDB" id="A0A840AT56"/>
<protein>
    <recommendedName>
        <fullName evidence="3">HPt domain-containing protein</fullName>
    </recommendedName>
</protein>
<evidence type="ECO:0000313" key="1">
    <source>
        <dbReference type="EMBL" id="MBB3932832.1"/>
    </source>
</evidence>
<reference evidence="1 2" key="1">
    <citation type="submission" date="2020-08" db="EMBL/GenBank/DDBJ databases">
        <title>Genomic Encyclopedia of Type Strains, Phase IV (KMG-IV): sequencing the most valuable type-strain genomes for metagenomic binning, comparative biology and taxonomic classification.</title>
        <authorList>
            <person name="Goeker M."/>
        </authorList>
    </citation>
    <scope>NUCLEOTIDE SEQUENCE [LARGE SCALE GENOMIC DNA]</scope>
    <source>
        <strain evidence="1 2">DSM 25966</strain>
    </source>
</reference>
<sequence length="91" mass="8952">MALALDLLRTFRDALAAEAAGLDDMEATAVRVALAHKVKGAALVIGARGLALAAEEAGQGAAGGGYQTAFAETCAAIDAMLAAGRLVPGEA</sequence>
<evidence type="ECO:0008006" key="3">
    <source>
        <dbReference type="Google" id="ProtNLM"/>
    </source>
</evidence>
<gene>
    <name evidence="1" type="ORF">GGR25_003896</name>
</gene>
<evidence type="ECO:0000313" key="2">
    <source>
        <dbReference type="Proteomes" id="UP000553963"/>
    </source>
</evidence>
<dbReference type="GO" id="GO:0000160">
    <property type="term" value="P:phosphorelay signal transduction system"/>
    <property type="evidence" value="ECO:0007669"/>
    <property type="project" value="InterPro"/>
</dbReference>
<organism evidence="1 2">
    <name type="scientific">Kaistia hirudinis</name>
    <dbReference type="NCBI Taxonomy" id="1293440"/>
    <lineage>
        <taxon>Bacteria</taxon>
        <taxon>Pseudomonadati</taxon>
        <taxon>Pseudomonadota</taxon>
        <taxon>Alphaproteobacteria</taxon>
        <taxon>Hyphomicrobiales</taxon>
        <taxon>Kaistiaceae</taxon>
        <taxon>Kaistia</taxon>
    </lineage>
</organism>
<dbReference type="SUPFAM" id="SSF47226">
    <property type="entry name" value="Histidine-containing phosphotransfer domain, HPT domain"/>
    <property type="match status" value="1"/>
</dbReference>
<comment type="caution">
    <text evidence="1">The sequence shown here is derived from an EMBL/GenBank/DDBJ whole genome shotgun (WGS) entry which is preliminary data.</text>
</comment>
<dbReference type="RefSeq" id="WP_183400497.1">
    <property type="nucleotide sequence ID" value="NZ_JACIDS010000005.1"/>
</dbReference>
<accession>A0A840AT56</accession>
<name>A0A840AT56_9HYPH</name>
<dbReference type="InterPro" id="IPR036641">
    <property type="entry name" value="HPT_dom_sf"/>
</dbReference>
<keyword evidence="2" id="KW-1185">Reference proteome</keyword>